<dbReference type="Proteomes" id="UP000037460">
    <property type="component" value="Unassembled WGS sequence"/>
</dbReference>
<keyword evidence="2" id="KW-1185">Reference proteome</keyword>
<organism evidence="1 2">
    <name type="scientific">Chrysochromulina tobinii</name>
    <dbReference type="NCBI Taxonomy" id="1460289"/>
    <lineage>
        <taxon>Eukaryota</taxon>
        <taxon>Haptista</taxon>
        <taxon>Haptophyta</taxon>
        <taxon>Prymnesiophyceae</taxon>
        <taxon>Prymnesiales</taxon>
        <taxon>Chrysochromulinaceae</taxon>
        <taxon>Chrysochromulina</taxon>
    </lineage>
</organism>
<protein>
    <submittedName>
        <fullName evidence="1">Uncharacterized protein</fullName>
    </submittedName>
</protein>
<gene>
    <name evidence="1" type="ORF">Ctob_001940</name>
</gene>
<comment type="caution">
    <text evidence="1">The sequence shown here is derived from an EMBL/GenBank/DDBJ whole genome shotgun (WGS) entry which is preliminary data.</text>
</comment>
<proteinExistence type="predicted"/>
<name>A0A0M0JQA0_9EUKA</name>
<evidence type="ECO:0000313" key="1">
    <source>
        <dbReference type="EMBL" id="KOO28447.1"/>
    </source>
</evidence>
<reference evidence="2" key="1">
    <citation type="journal article" date="2015" name="PLoS Genet.">
        <title>Genome Sequence and Transcriptome Analyses of Chrysochromulina tobin: Metabolic Tools for Enhanced Algal Fitness in the Prominent Order Prymnesiales (Haptophyceae).</title>
        <authorList>
            <person name="Hovde B.T."/>
            <person name="Deodato C.R."/>
            <person name="Hunsperger H.M."/>
            <person name="Ryken S.A."/>
            <person name="Yost W."/>
            <person name="Jha R.K."/>
            <person name="Patterson J."/>
            <person name="Monnat R.J. Jr."/>
            <person name="Barlow S.B."/>
            <person name="Starkenburg S.R."/>
            <person name="Cattolico R.A."/>
        </authorList>
    </citation>
    <scope>NUCLEOTIDE SEQUENCE</scope>
    <source>
        <strain evidence="2">CCMP291</strain>
    </source>
</reference>
<accession>A0A0M0JQA0</accession>
<dbReference type="AlphaFoldDB" id="A0A0M0JQA0"/>
<sequence>MGCGASSAASGSTTPEELSKASSRGLIHILARVESDSFLEVVKSFSKGSSSFEDQKSWAAWLEAVHKCIDAIWKPLLDAIEAQAASLSGGGWAALDTAVLLKLMLSAAGNRIESIRLATAALVDLGGALWECQRPHSTTAKAGTAASEAAFQSAQLGRLLGLISMALFRTVGVEDAAGLERKLGPYEELRTRFGIGSANLCALLDGRSKGVLLYLEAVQLGDSRLKLAVHRPQAFKDGLTAFEGSAQKANGSVGSVKLFPRFHSEAGGGWEEGEGHGPRKELFALFGEQMLGGSAGASAGASAATSRDGYVKAAAARLLYGEQQEAHWQLAALCEGFETALPRSCLEAARVSALQLGQIISGVGGGAAGDEKDEAVGGASDFALRAAFRAAPNMAPRPKVHAIKAASADELDELERELEKLEL</sequence>
<evidence type="ECO:0000313" key="2">
    <source>
        <dbReference type="Proteomes" id="UP000037460"/>
    </source>
</evidence>
<dbReference type="EMBL" id="JWZX01002568">
    <property type="protein sequence ID" value="KOO28447.1"/>
    <property type="molecule type" value="Genomic_DNA"/>
</dbReference>